<dbReference type="InterPro" id="IPR008030">
    <property type="entry name" value="NmrA-like"/>
</dbReference>
<dbReference type="EMBL" id="KQ964266">
    <property type="protein sequence ID" value="KXJ86727.1"/>
    <property type="molecule type" value="Genomic_DNA"/>
</dbReference>
<feature type="domain" description="NmrA-like" evidence="2">
    <location>
        <begin position="6"/>
        <end position="149"/>
    </location>
</feature>
<keyword evidence="4" id="KW-1185">Reference proteome</keyword>
<evidence type="ECO:0000259" key="2">
    <source>
        <dbReference type="Pfam" id="PF05368"/>
    </source>
</evidence>
<reference evidence="4" key="1">
    <citation type="submission" date="2016-02" db="EMBL/GenBank/DDBJ databases">
        <title>Draft genome sequence of Microdochium bolleyi, a fungal endophyte of beachgrass.</title>
        <authorList>
            <consortium name="DOE Joint Genome Institute"/>
            <person name="David A.S."/>
            <person name="May G."/>
            <person name="Haridas S."/>
            <person name="Lim J."/>
            <person name="Wang M."/>
            <person name="Labutti K."/>
            <person name="Lipzen A."/>
            <person name="Barry K."/>
            <person name="Grigoriev I.V."/>
        </authorList>
    </citation>
    <scope>NUCLEOTIDE SEQUENCE [LARGE SCALE GENOMIC DNA]</scope>
    <source>
        <strain evidence="4">J235TASD1</strain>
    </source>
</reference>
<protein>
    <recommendedName>
        <fullName evidence="2">NmrA-like domain-containing protein</fullName>
    </recommendedName>
</protein>
<dbReference type="PANTHER" id="PTHR47129:SF1">
    <property type="entry name" value="NMRA-LIKE DOMAIN-CONTAINING PROTEIN"/>
    <property type="match status" value="1"/>
</dbReference>
<proteinExistence type="predicted"/>
<dbReference type="OrthoDB" id="419598at2759"/>
<feature type="region of interest" description="Disordered" evidence="1">
    <location>
        <begin position="157"/>
        <end position="183"/>
    </location>
</feature>
<sequence length="414" mass="43255">MPPTTTPTIAIIGASGKLGGATLRALLEHRLQPASHIVALTSSQPGSETWETLAATSSSTYSSSSSSSSPAVGSSEEDRIQVRHATFDSPQTLTAALQGVDVFFLVSTPRISMDFNEAGPGQGREKHHVAAIDAAVAAGVQVLVYSSLAFGWHPSFASPSSSSSSSAAAGGNDEKSRGTSKAGVMRAHLRTESYLAQLRDSGKLQSTVIREGLYNESWPLYMGYFDIPGYMSASPSSSSSSPSSASPTRENKTVVKLAGDGKISWTSIKDLGIGNALVLASLASSSGREAEFSGKTFYLSTPASEALSLSELADVITAAAAAAAAEKSQGAVEQSPPKIEVQIVPRDEHVNIYTARQGAESRPGVEWWVSTYAALGDGECLVDDPTLGRLLRKVGVKPTPMTATVKQMLLQKTT</sequence>
<feature type="compositionally biased region" description="Low complexity" evidence="1">
    <location>
        <begin position="57"/>
        <end position="74"/>
    </location>
</feature>
<gene>
    <name evidence="3" type="ORF">Micbo1qcDRAFT_168217</name>
</gene>
<evidence type="ECO:0000313" key="4">
    <source>
        <dbReference type="Proteomes" id="UP000070501"/>
    </source>
</evidence>
<organism evidence="3 4">
    <name type="scientific">Microdochium bolleyi</name>
    <dbReference type="NCBI Taxonomy" id="196109"/>
    <lineage>
        <taxon>Eukaryota</taxon>
        <taxon>Fungi</taxon>
        <taxon>Dikarya</taxon>
        <taxon>Ascomycota</taxon>
        <taxon>Pezizomycotina</taxon>
        <taxon>Sordariomycetes</taxon>
        <taxon>Xylariomycetidae</taxon>
        <taxon>Xylariales</taxon>
        <taxon>Microdochiaceae</taxon>
        <taxon>Microdochium</taxon>
    </lineage>
</organism>
<dbReference type="InterPro" id="IPR052718">
    <property type="entry name" value="NmrA-type_oxidoreductase"/>
</dbReference>
<dbReference type="STRING" id="196109.A0A136IP84"/>
<feature type="region of interest" description="Disordered" evidence="1">
    <location>
        <begin position="57"/>
        <end position="78"/>
    </location>
</feature>
<dbReference type="AlphaFoldDB" id="A0A136IP84"/>
<dbReference type="Proteomes" id="UP000070501">
    <property type="component" value="Unassembled WGS sequence"/>
</dbReference>
<evidence type="ECO:0000256" key="1">
    <source>
        <dbReference type="SAM" id="MobiDB-lite"/>
    </source>
</evidence>
<dbReference type="Gene3D" id="3.40.50.720">
    <property type="entry name" value="NAD(P)-binding Rossmann-like Domain"/>
    <property type="match status" value="1"/>
</dbReference>
<dbReference type="SUPFAM" id="SSF51735">
    <property type="entry name" value="NAD(P)-binding Rossmann-fold domains"/>
    <property type="match status" value="1"/>
</dbReference>
<accession>A0A136IP84</accession>
<dbReference type="Pfam" id="PF05368">
    <property type="entry name" value="NmrA"/>
    <property type="match status" value="1"/>
</dbReference>
<feature type="compositionally biased region" description="Low complexity" evidence="1">
    <location>
        <begin position="157"/>
        <end position="169"/>
    </location>
</feature>
<dbReference type="InterPro" id="IPR036291">
    <property type="entry name" value="NAD(P)-bd_dom_sf"/>
</dbReference>
<evidence type="ECO:0000313" key="3">
    <source>
        <dbReference type="EMBL" id="KXJ86727.1"/>
    </source>
</evidence>
<dbReference type="PANTHER" id="PTHR47129">
    <property type="entry name" value="QUINONE OXIDOREDUCTASE 2"/>
    <property type="match status" value="1"/>
</dbReference>
<name>A0A136IP84_9PEZI</name>
<dbReference type="InParanoid" id="A0A136IP84"/>